<feature type="domain" description="NADPH-dependent FMN reductase-like" evidence="2">
    <location>
        <begin position="1"/>
        <end position="143"/>
    </location>
</feature>
<keyword evidence="4" id="KW-1185">Reference proteome</keyword>
<evidence type="ECO:0000259" key="2">
    <source>
        <dbReference type="Pfam" id="PF03358"/>
    </source>
</evidence>
<dbReference type="GO" id="GO:0016491">
    <property type="term" value="F:oxidoreductase activity"/>
    <property type="evidence" value="ECO:0007669"/>
    <property type="project" value="InterPro"/>
</dbReference>
<dbReference type="GO" id="GO:0005829">
    <property type="term" value="C:cytosol"/>
    <property type="evidence" value="ECO:0007669"/>
    <property type="project" value="TreeGrafter"/>
</dbReference>
<dbReference type="Pfam" id="PF03358">
    <property type="entry name" value="FMN_red"/>
    <property type="match status" value="1"/>
</dbReference>
<dbReference type="SUPFAM" id="SSF52218">
    <property type="entry name" value="Flavoproteins"/>
    <property type="match status" value="1"/>
</dbReference>
<dbReference type="PANTHER" id="PTHR30543:SF21">
    <property type="entry name" value="NAD(P)H-DEPENDENT FMN REDUCTASE LOT6"/>
    <property type="match status" value="1"/>
</dbReference>
<protein>
    <submittedName>
        <fullName evidence="3">NAD(P)H-dependent FMN reductase</fullName>
    </submittedName>
</protein>
<dbReference type="OrthoDB" id="9790975at2"/>
<dbReference type="Gene3D" id="3.40.50.360">
    <property type="match status" value="1"/>
</dbReference>
<dbReference type="InterPro" id="IPR050712">
    <property type="entry name" value="NAD(P)H-dep_reductase"/>
</dbReference>
<dbReference type="AlphaFoldDB" id="A0A368VNV5"/>
<name>A0A368VNV5_9BACL</name>
<dbReference type="Proteomes" id="UP000252415">
    <property type="component" value="Unassembled WGS sequence"/>
</dbReference>
<proteinExistence type="inferred from homology"/>
<dbReference type="InterPro" id="IPR029039">
    <property type="entry name" value="Flavoprotein-like_sf"/>
</dbReference>
<organism evidence="3 4">
    <name type="scientific">Paenibacillus prosopidis</name>
    <dbReference type="NCBI Taxonomy" id="630520"/>
    <lineage>
        <taxon>Bacteria</taxon>
        <taxon>Bacillati</taxon>
        <taxon>Bacillota</taxon>
        <taxon>Bacilli</taxon>
        <taxon>Bacillales</taxon>
        <taxon>Paenibacillaceae</taxon>
        <taxon>Paenibacillus</taxon>
    </lineage>
</organism>
<gene>
    <name evidence="3" type="ORF">DFP97_1239</name>
</gene>
<dbReference type="RefSeq" id="WP_114383787.1">
    <property type="nucleotide sequence ID" value="NZ_QPJD01000023.1"/>
</dbReference>
<reference evidence="3 4" key="1">
    <citation type="submission" date="2018-07" db="EMBL/GenBank/DDBJ databases">
        <title>Genomic Encyclopedia of Type Strains, Phase III (KMG-III): the genomes of soil and plant-associated and newly described type strains.</title>
        <authorList>
            <person name="Whitman W."/>
        </authorList>
    </citation>
    <scope>NUCLEOTIDE SEQUENCE [LARGE SCALE GENOMIC DNA]</scope>
    <source>
        <strain evidence="3 4">CECT 7506</strain>
    </source>
</reference>
<dbReference type="EMBL" id="QPJD01000023">
    <property type="protein sequence ID" value="RCW41480.1"/>
    <property type="molecule type" value="Genomic_DNA"/>
</dbReference>
<sequence length="182" mass="19678">MKITIITGSNRKSATSTRLAAHVGQLISQKGHSVVLFDLFERPLPFYSPDGVDQNHESIHQLRQAMQQADGVILASPEYHGSISGVLKNALDYLGQEHFHGKAVLSMSSSGGAVGTSSLQQLQAIVRNLHGINSPEWISIGGAQRNLLSEGLNGYEGGGQELHDRIHRVTSSFLELAAMVRK</sequence>
<dbReference type="InterPro" id="IPR005025">
    <property type="entry name" value="FMN_Rdtase-like_dom"/>
</dbReference>
<evidence type="ECO:0000256" key="1">
    <source>
        <dbReference type="ARBA" id="ARBA00009428"/>
    </source>
</evidence>
<evidence type="ECO:0000313" key="3">
    <source>
        <dbReference type="EMBL" id="RCW41480.1"/>
    </source>
</evidence>
<accession>A0A368VNV5</accession>
<evidence type="ECO:0000313" key="4">
    <source>
        <dbReference type="Proteomes" id="UP000252415"/>
    </source>
</evidence>
<dbReference type="GO" id="GO:0010181">
    <property type="term" value="F:FMN binding"/>
    <property type="evidence" value="ECO:0007669"/>
    <property type="project" value="TreeGrafter"/>
</dbReference>
<comment type="similarity">
    <text evidence="1">Belongs to the azoreductase type 2 family.</text>
</comment>
<comment type="caution">
    <text evidence="3">The sequence shown here is derived from an EMBL/GenBank/DDBJ whole genome shotgun (WGS) entry which is preliminary data.</text>
</comment>
<dbReference type="PANTHER" id="PTHR30543">
    <property type="entry name" value="CHROMATE REDUCTASE"/>
    <property type="match status" value="1"/>
</dbReference>